<dbReference type="SUPFAM" id="SSF53850">
    <property type="entry name" value="Periplasmic binding protein-like II"/>
    <property type="match status" value="1"/>
</dbReference>
<dbReference type="Proteomes" id="UP000186002">
    <property type="component" value="Unassembled WGS sequence"/>
</dbReference>
<dbReference type="AlphaFoldDB" id="A0A1M7KNI0"/>
<dbReference type="Pfam" id="PF00126">
    <property type="entry name" value="HTH_1"/>
    <property type="match status" value="1"/>
</dbReference>
<dbReference type="PANTHER" id="PTHR30419:SF8">
    <property type="entry name" value="NITROGEN ASSIMILATION TRANSCRIPTIONAL ACTIVATOR-RELATED"/>
    <property type="match status" value="1"/>
</dbReference>
<dbReference type="STRING" id="735517.SAMN05444272_2920"/>
<dbReference type="Gene3D" id="1.10.10.10">
    <property type="entry name" value="Winged helix-like DNA-binding domain superfamily/Winged helix DNA-binding domain"/>
    <property type="match status" value="1"/>
</dbReference>
<keyword evidence="4" id="KW-0804">Transcription</keyword>
<evidence type="ECO:0000256" key="3">
    <source>
        <dbReference type="ARBA" id="ARBA00023125"/>
    </source>
</evidence>
<dbReference type="Pfam" id="PF03466">
    <property type="entry name" value="LysR_substrate"/>
    <property type="match status" value="1"/>
</dbReference>
<dbReference type="InterPro" id="IPR005119">
    <property type="entry name" value="LysR_subst-bd"/>
</dbReference>
<gene>
    <name evidence="6" type="ORF">SAMN05444272_2920</name>
</gene>
<dbReference type="PROSITE" id="PS50931">
    <property type="entry name" value="HTH_LYSR"/>
    <property type="match status" value="1"/>
</dbReference>
<dbReference type="InterPro" id="IPR000847">
    <property type="entry name" value="LysR_HTH_N"/>
</dbReference>
<accession>A0A1M7KNI0</accession>
<dbReference type="Gene3D" id="3.40.190.290">
    <property type="match status" value="1"/>
</dbReference>
<dbReference type="SUPFAM" id="SSF46785">
    <property type="entry name" value="Winged helix' DNA-binding domain"/>
    <property type="match status" value="1"/>
</dbReference>
<evidence type="ECO:0000256" key="2">
    <source>
        <dbReference type="ARBA" id="ARBA00023015"/>
    </source>
</evidence>
<dbReference type="EMBL" id="FRBW01000003">
    <property type="protein sequence ID" value="SHM66970.1"/>
    <property type="molecule type" value="Genomic_DNA"/>
</dbReference>
<evidence type="ECO:0000259" key="5">
    <source>
        <dbReference type="PROSITE" id="PS50931"/>
    </source>
</evidence>
<dbReference type="InterPro" id="IPR036390">
    <property type="entry name" value="WH_DNA-bd_sf"/>
</dbReference>
<protein>
    <submittedName>
        <fullName evidence="6">Transcriptional regulator, LysR family</fullName>
    </submittedName>
</protein>
<evidence type="ECO:0000256" key="4">
    <source>
        <dbReference type="ARBA" id="ARBA00023163"/>
    </source>
</evidence>
<evidence type="ECO:0000313" key="7">
    <source>
        <dbReference type="Proteomes" id="UP000186002"/>
    </source>
</evidence>
<reference evidence="6 7" key="1">
    <citation type="submission" date="2016-11" db="EMBL/GenBank/DDBJ databases">
        <authorList>
            <person name="Jaros S."/>
            <person name="Januszkiewicz K."/>
            <person name="Wedrychowicz H."/>
        </authorList>
    </citation>
    <scope>NUCLEOTIDE SEQUENCE [LARGE SCALE GENOMIC DNA]</scope>
    <source>
        <strain evidence="6 7">DSM 22153</strain>
    </source>
</reference>
<dbReference type="PANTHER" id="PTHR30419">
    <property type="entry name" value="HTH-TYPE TRANSCRIPTIONAL REGULATOR YBHD"/>
    <property type="match status" value="1"/>
</dbReference>
<dbReference type="GO" id="GO:0005829">
    <property type="term" value="C:cytosol"/>
    <property type="evidence" value="ECO:0007669"/>
    <property type="project" value="TreeGrafter"/>
</dbReference>
<keyword evidence="3" id="KW-0238">DNA-binding</keyword>
<dbReference type="OrthoDB" id="8479357at2"/>
<sequence>MQLQAIAYFNELARCRSIREAAQNLGVSPTAISRQLENLEYHFGAPLVDRTARGIELTAAGELLVRRSRSAMKEFDLARQLIDDMRGLQRGEVTVYVNGATGGAILAGVLSGFSRDFPAIRASLLEGSATEALKAVHEGDADMALTLFSPSEPKVIARSRIPVRHAAILSPAHPAASLAELSLETLCSYPLAMPDTSFSLRQAFEARLAAAGRAAADVVFTTPSVTIQKELARQGAAILILPEISVAREIRTSELVARPLAKDAAIDTLIQLSLPQGRSLSFAAEKLSAYLETRLRSYGEKGMPR</sequence>
<evidence type="ECO:0000313" key="6">
    <source>
        <dbReference type="EMBL" id="SHM66970.1"/>
    </source>
</evidence>
<dbReference type="GO" id="GO:0003677">
    <property type="term" value="F:DNA binding"/>
    <property type="evidence" value="ECO:0007669"/>
    <property type="project" value="UniProtKB-KW"/>
</dbReference>
<dbReference type="InterPro" id="IPR050950">
    <property type="entry name" value="HTH-type_LysR_regulators"/>
</dbReference>
<proteinExistence type="inferred from homology"/>
<keyword evidence="7" id="KW-1185">Reference proteome</keyword>
<dbReference type="InterPro" id="IPR036388">
    <property type="entry name" value="WH-like_DNA-bd_sf"/>
</dbReference>
<evidence type="ECO:0000256" key="1">
    <source>
        <dbReference type="ARBA" id="ARBA00009437"/>
    </source>
</evidence>
<dbReference type="FunFam" id="1.10.10.10:FF:000001">
    <property type="entry name" value="LysR family transcriptional regulator"/>
    <property type="match status" value="1"/>
</dbReference>
<organism evidence="6 7">
    <name type="scientific">Roseibium suaedae</name>
    <dbReference type="NCBI Taxonomy" id="735517"/>
    <lineage>
        <taxon>Bacteria</taxon>
        <taxon>Pseudomonadati</taxon>
        <taxon>Pseudomonadota</taxon>
        <taxon>Alphaproteobacteria</taxon>
        <taxon>Hyphomicrobiales</taxon>
        <taxon>Stappiaceae</taxon>
        <taxon>Roseibium</taxon>
    </lineage>
</organism>
<comment type="similarity">
    <text evidence="1">Belongs to the LysR transcriptional regulatory family.</text>
</comment>
<name>A0A1M7KNI0_9HYPH</name>
<feature type="domain" description="HTH lysR-type" evidence="5">
    <location>
        <begin position="1"/>
        <end position="58"/>
    </location>
</feature>
<keyword evidence="2" id="KW-0805">Transcription regulation</keyword>
<dbReference type="RefSeq" id="WP_073014055.1">
    <property type="nucleotide sequence ID" value="NZ_FRBW01000003.1"/>
</dbReference>
<dbReference type="GO" id="GO:0003700">
    <property type="term" value="F:DNA-binding transcription factor activity"/>
    <property type="evidence" value="ECO:0007669"/>
    <property type="project" value="InterPro"/>
</dbReference>